<dbReference type="GO" id="GO:0005506">
    <property type="term" value="F:iron ion binding"/>
    <property type="evidence" value="ECO:0007669"/>
    <property type="project" value="InterPro"/>
</dbReference>
<evidence type="ECO:0000313" key="4">
    <source>
        <dbReference type="EMBL" id="GIF93549.1"/>
    </source>
</evidence>
<evidence type="ECO:0000313" key="5">
    <source>
        <dbReference type="Proteomes" id="UP000619293"/>
    </source>
</evidence>
<dbReference type="GO" id="GO:0020037">
    <property type="term" value="F:heme binding"/>
    <property type="evidence" value="ECO:0007669"/>
    <property type="project" value="InterPro"/>
</dbReference>
<reference evidence="4 5" key="1">
    <citation type="submission" date="2021-01" db="EMBL/GenBank/DDBJ databases">
        <title>Whole genome shotgun sequence of Catellatospora chokoriensis NBRC 107358.</title>
        <authorList>
            <person name="Komaki H."/>
            <person name="Tamura T."/>
        </authorList>
    </citation>
    <scope>NUCLEOTIDE SEQUENCE [LARGE SCALE GENOMIC DNA]</scope>
    <source>
        <strain evidence="4 5">NBRC 107358</strain>
    </source>
</reference>
<keyword evidence="5" id="KW-1185">Reference proteome</keyword>
<dbReference type="PANTHER" id="PTHR24305">
    <property type="entry name" value="CYTOCHROME P450"/>
    <property type="match status" value="1"/>
</dbReference>
<dbReference type="PRINTS" id="PR00385">
    <property type="entry name" value="P450"/>
</dbReference>
<dbReference type="PANTHER" id="PTHR24305:SF166">
    <property type="entry name" value="CYTOCHROME P450 12A4, MITOCHONDRIAL-RELATED"/>
    <property type="match status" value="1"/>
</dbReference>
<dbReference type="CDD" id="cd00302">
    <property type="entry name" value="cytochrome_P450"/>
    <property type="match status" value="1"/>
</dbReference>
<gene>
    <name evidence="4" type="ORF">Cch02nite_69930</name>
</gene>
<evidence type="ECO:0000256" key="2">
    <source>
        <dbReference type="ARBA" id="ARBA00010617"/>
    </source>
</evidence>
<dbReference type="InterPro" id="IPR017972">
    <property type="entry name" value="Cyt_P450_CS"/>
</dbReference>
<dbReference type="InterPro" id="IPR001128">
    <property type="entry name" value="Cyt_P450"/>
</dbReference>
<keyword evidence="3" id="KW-0560">Oxidoreductase</keyword>
<dbReference type="Gene3D" id="1.10.630.10">
    <property type="entry name" value="Cytochrome P450"/>
    <property type="match status" value="2"/>
</dbReference>
<name>A0A8J3KEH7_9ACTN</name>
<dbReference type="GO" id="GO:0004497">
    <property type="term" value="F:monooxygenase activity"/>
    <property type="evidence" value="ECO:0007669"/>
    <property type="project" value="UniProtKB-KW"/>
</dbReference>
<proteinExistence type="inferred from homology"/>
<evidence type="ECO:0000256" key="3">
    <source>
        <dbReference type="RuleBase" id="RU000461"/>
    </source>
</evidence>
<dbReference type="GO" id="GO:0016705">
    <property type="term" value="F:oxidoreductase activity, acting on paired donors, with incorporation or reduction of molecular oxygen"/>
    <property type="evidence" value="ECO:0007669"/>
    <property type="project" value="InterPro"/>
</dbReference>
<comment type="caution">
    <text evidence="4">The sequence shown here is derived from an EMBL/GenBank/DDBJ whole genome shotgun (WGS) entry which is preliminary data.</text>
</comment>
<evidence type="ECO:0000256" key="1">
    <source>
        <dbReference type="ARBA" id="ARBA00001971"/>
    </source>
</evidence>
<keyword evidence="3" id="KW-0349">Heme</keyword>
<organism evidence="4 5">
    <name type="scientific">Catellatospora chokoriensis</name>
    <dbReference type="NCBI Taxonomy" id="310353"/>
    <lineage>
        <taxon>Bacteria</taxon>
        <taxon>Bacillati</taxon>
        <taxon>Actinomycetota</taxon>
        <taxon>Actinomycetes</taxon>
        <taxon>Micromonosporales</taxon>
        <taxon>Micromonosporaceae</taxon>
        <taxon>Catellatospora</taxon>
    </lineage>
</organism>
<dbReference type="SUPFAM" id="SSF48264">
    <property type="entry name" value="Cytochrome P450"/>
    <property type="match status" value="1"/>
</dbReference>
<dbReference type="RefSeq" id="WP_191844495.1">
    <property type="nucleotide sequence ID" value="NZ_BAAALB010000012.1"/>
</dbReference>
<sequence length="372" mass="41100">MSLPSPAGTPLLGHLWRWTTDPVRLLRDGARTGDVFRLRLWRTAVVGYTPDWNRAVLGDLDTFRSVGSLSGLTPYLSAGVVYQDNPAHDPRRRELNPHFHARALDHLLERLDLVARADLPTGRFEALGWASDVVRRMLNAAFFANTMPDRLLADFLQPLQRPAPGPMIPRPLLFRRLDAAIAAILADPPPGSLAEALSGMDGAVAELRVGLAAGYDTTAHTLAWALWHLAGAPEWRQADTLGQVLDEILRLYPAGWLGSRVTAHDTAATGVRLPAGTLVLYSPLLTHRDERLWPDPDTFRPERFEDGRPAWGFLPFSAGRRTCLGAHLARAMLRAALVPWCEAKLAQVEGDPTPSAAIALRPRGPLWLDRRW</sequence>
<keyword evidence="3" id="KW-0503">Monooxygenase</keyword>
<comment type="cofactor">
    <cofactor evidence="1">
        <name>heme</name>
        <dbReference type="ChEBI" id="CHEBI:30413"/>
    </cofactor>
</comment>
<dbReference type="EMBL" id="BONG01000066">
    <property type="protein sequence ID" value="GIF93549.1"/>
    <property type="molecule type" value="Genomic_DNA"/>
</dbReference>
<keyword evidence="3" id="KW-0408">Iron</keyword>
<keyword evidence="3" id="KW-0479">Metal-binding</keyword>
<protein>
    <submittedName>
        <fullName evidence="4">Cytochrome P450</fullName>
    </submittedName>
</protein>
<dbReference type="InterPro" id="IPR036396">
    <property type="entry name" value="Cyt_P450_sf"/>
</dbReference>
<dbReference type="InterPro" id="IPR002397">
    <property type="entry name" value="Cyt_P450_B"/>
</dbReference>
<dbReference type="Proteomes" id="UP000619293">
    <property type="component" value="Unassembled WGS sequence"/>
</dbReference>
<accession>A0A8J3KEH7</accession>
<dbReference type="PROSITE" id="PS00086">
    <property type="entry name" value="CYTOCHROME_P450"/>
    <property type="match status" value="1"/>
</dbReference>
<dbReference type="PRINTS" id="PR00359">
    <property type="entry name" value="BP450"/>
</dbReference>
<comment type="similarity">
    <text evidence="2 3">Belongs to the cytochrome P450 family.</text>
</comment>
<dbReference type="Pfam" id="PF00067">
    <property type="entry name" value="p450"/>
    <property type="match status" value="1"/>
</dbReference>
<dbReference type="AlphaFoldDB" id="A0A8J3KEH7"/>
<dbReference type="InterPro" id="IPR050121">
    <property type="entry name" value="Cytochrome_P450_monoxygenase"/>
</dbReference>